<sequence>MQVVSQNRIEKIARNINAMDIYYQYSDDAREWRFWNDLNNKLRKILKGLSPEVKEQIRQLCNEQEAKYFNLI</sequence>
<dbReference type="HOGENOM" id="CLU_2719782_0_0_10"/>
<dbReference type="AlphaFoldDB" id="E4T8T4"/>
<accession>E4T8T4</accession>
<dbReference type="GeneID" id="93717266"/>
<gene>
    <name evidence="1" type="ORF">RA0C_0381</name>
</gene>
<proteinExistence type="predicted"/>
<dbReference type="EMBL" id="CP003388">
    <property type="protein sequence ID" value="AFD55366.1"/>
    <property type="molecule type" value="Genomic_DNA"/>
</dbReference>
<dbReference type="KEGG" id="rai:RA0C_0381"/>
<dbReference type="RefSeq" id="WP_013446718.1">
    <property type="nucleotide sequence ID" value="NC_014738.1"/>
</dbReference>
<reference evidence="1 2" key="1">
    <citation type="journal article" date="2012" name="J. Bacteriol.">
        <title>Complete genome sequence of Riemerella anatipestifer reference strain.</title>
        <authorList>
            <person name="Wang X."/>
            <person name="Zhu D."/>
            <person name="Wang M."/>
            <person name="Cheng A."/>
            <person name="Jia R."/>
            <person name="Zhou Y."/>
            <person name="Chen Z."/>
            <person name="Luo Q."/>
            <person name="Liu F."/>
            <person name="Wang Y."/>
            <person name="Chen X.Y."/>
        </authorList>
    </citation>
    <scope>NUCLEOTIDE SEQUENCE [LARGE SCALE GENOMIC DNA]</scope>
    <source>
        <strain evidence="2">DSM 15868</strain>
    </source>
</reference>
<evidence type="ECO:0000313" key="2">
    <source>
        <dbReference type="Proteomes" id="UP000010093"/>
    </source>
</evidence>
<dbReference type="PATRIC" id="fig|693978.17.peg.391"/>
<dbReference type="KEGG" id="ran:Riean_0173"/>
<dbReference type="Proteomes" id="UP000010093">
    <property type="component" value="Chromosome"/>
</dbReference>
<evidence type="ECO:0000313" key="1">
    <source>
        <dbReference type="EMBL" id="AFD55366.1"/>
    </source>
</evidence>
<protein>
    <submittedName>
        <fullName evidence="1">Uncharacterized protein</fullName>
    </submittedName>
</protein>
<name>E4T8T4_RIEAD</name>
<organism evidence="1 2">
    <name type="scientific">Riemerella anatipestifer (strain ATCC 11845 / DSM 15868 / JCM 9532 / NCTC 11014)</name>
    <dbReference type="NCBI Taxonomy" id="693978"/>
    <lineage>
        <taxon>Bacteria</taxon>
        <taxon>Pseudomonadati</taxon>
        <taxon>Bacteroidota</taxon>
        <taxon>Flavobacteriia</taxon>
        <taxon>Flavobacteriales</taxon>
        <taxon>Weeksellaceae</taxon>
        <taxon>Riemerella</taxon>
    </lineage>
</organism>